<organism evidence="1 2">
    <name type="scientific">Cetraspora pellucida</name>
    <dbReference type="NCBI Taxonomy" id="1433469"/>
    <lineage>
        <taxon>Eukaryota</taxon>
        <taxon>Fungi</taxon>
        <taxon>Fungi incertae sedis</taxon>
        <taxon>Mucoromycota</taxon>
        <taxon>Glomeromycotina</taxon>
        <taxon>Glomeromycetes</taxon>
        <taxon>Diversisporales</taxon>
        <taxon>Gigasporaceae</taxon>
        <taxon>Cetraspora</taxon>
    </lineage>
</organism>
<comment type="caution">
    <text evidence="1">The sequence shown here is derived from an EMBL/GenBank/DDBJ whole genome shotgun (WGS) entry which is preliminary data.</text>
</comment>
<evidence type="ECO:0000313" key="2">
    <source>
        <dbReference type="Proteomes" id="UP000789759"/>
    </source>
</evidence>
<keyword evidence="2" id="KW-1185">Reference proteome</keyword>
<reference evidence="1" key="1">
    <citation type="submission" date="2021-06" db="EMBL/GenBank/DDBJ databases">
        <authorList>
            <person name="Kallberg Y."/>
            <person name="Tangrot J."/>
            <person name="Rosling A."/>
        </authorList>
    </citation>
    <scope>NUCLEOTIDE SEQUENCE</scope>
    <source>
        <strain evidence="1">FL966</strain>
    </source>
</reference>
<dbReference type="Proteomes" id="UP000789759">
    <property type="component" value="Unassembled WGS sequence"/>
</dbReference>
<protein>
    <submittedName>
        <fullName evidence="1">6149_t:CDS:1</fullName>
    </submittedName>
</protein>
<sequence>MGEVSNDFINEGAIDSEFEIESHDDMMSQNEIESSFLFSEKKFGHITRENGVLHQRTYLCNHEGFYELNTKKNTVTKKTQYPYLVNTSCSKINNIEHSIFINKIGDTYNHLLNPSRIMFEDGKQFIAEMLANVKFMTKNCKFGATTNYYGMALSLLVEFNSNRKNILLVQVLLCDKSVSSYKWAFTEIIKATNVYLAVILTEANPAVDAMVRQAYCFTWFKFTKGIIATSQVELVNACLNHLLHSSNVFLYGLLTEITRLLDI</sequence>
<accession>A0A9N9NRN4</accession>
<name>A0A9N9NRN4_9GLOM</name>
<proteinExistence type="predicted"/>
<evidence type="ECO:0000313" key="1">
    <source>
        <dbReference type="EMBL" id="CAG8754815.1"/>
    </source>
</evidence>
<dbReference type="AlphaFoldDB" id="A0A9N9NRN4"/>
<gene>
    <name evidence="1" type="ORF">CPELLU_LOCUS14941</name>
</gene>
<dbReference type="EMBL" id="CAJVQA010018576">
    <property type="protein sequence ID" value="CAG8754815.1"/>
    <property type="molecule type" value="Genomic_DNA"/>
</dbReference>